<evidence type="ECO:0000313" key="7">
    <source>
        <dbReference type="EMBL" id="AFU60236.1"/>
    </source>
</evidence>
<dbReference type="Gene3D" id="3.30.565.10">
    <property type="entry name" value="Histidine kinase-like ATPase, C-terminal domain"/>
    <property type="match status" value="1"/>
</dbReference>
<dbReference type="PROSITE" id="PS50109">
    <property type="entry name" value="HIS_KIN"/>
    <property type="match status" value="1"/>
</dbReference>
<dbReference type="PRINTS" id="PR00344">
    <property type="entry name" value="BCTRLSENSOR"/>
</dbReference>
<protein>
    <recommendedName>
        <fullName evidence="2">histidine kinase</fullName>
        <ecNumber evidence="2">2.7.13.3</ecNumber>
    </recommendedName>
</protein>
<name>K0IFS7_NITGG</name>
<accession>K0IFS7</accession>
<evidence type="ECO:0000313" key="8">
    <source>
        <dbReference type="Proteomes" id="UP000008037"/>
    </source>
</evidence>
<sequence length="168" mass="18977">MGERSRGCDRVSLVLLLHLQQRADRQKRDRHRADGPEKLKILYYPDDIFVYADREKMIEVIANLITNAIKFTKEGTITVASKVGREDNMVQVTVSDTGTRIDPEVMPKIFDKFVTKLDSGTGIGLYISKKIVEVHGRVMQAANRQDCRGAIVSFKLPLTKTSELPESK</sequence>
<reference evidence="7 8" key="1">
    <citation type="journal article" date="2012" name="Environ. Microbiol.">
        <title>The genome of the ammonia-oxidizing Candidatus Nitrososphaera gargensis: insights into metabolic versatility and environmental adaptations.</title>
        <authorList>
            <person name="Spang A."/>
            <person name="Poehlein A."/>
            <person name="Offre P."/>
            <person name="Zumbragel S."/>
            <person name="Haider S."/>
            <person name="Rychlik N."/>
            <person name="Nowka B."/>
            <person name="Schmeisser C."/>
            <person name="Lebedeva E.V."/>
            <person name="Rattei T."/>
            <person name="Bohm C."/>
            <person name="Schmid M."/>
            <person name="Galushko A."/>
            <person name="Hatzenpichler R."/>
            <person name="Weinmaier T."/>
            <person name="Daniel R."/>
            <person name="Schleper C."/>
            <person name="Spieck E."/>
            <person name="Streit W."/>
            <person name="Wagner M."/>
        </authorList>
    </citation>
    <scope>NUCLEOTIDE SEQUENCE [LARGE SCALE GENOMIC DNA]</scope>
    <source>
        <strain evidence="8">Ga9.2</strain>
    </source>
</reference>
<dbReference type="Proteomes" id="UP000008037">
    <property type="component" value="Chromosome"/>
</dbReference>
<dbReference type="InParanoid" id="K0IFS7"/>
<evidence type="ECO:0000256" key="1">
    <source>
        <dbReference type="ARBA" id="ARBA00000085"/>
    </source>
</evidence>
<keyword evidence="8" id="KW-1185">Reference proteome</keyword>
<dbReference type="PANTHER" id="PTHR43711">
    <property type="entry name" value="TWO-COMPONENT HISTIDINE KINASE"/>
    <property type="match status" value="1"/>
</dbReference>
<dbReference type="InterPro" id="IPR036890">
    <property type="entry name" value="HATPase_C_sf"/>
</dbReference>
<dbReference type="EC" id="2.7.13.3" evidence="2"/>
<keyword evidence="3" id="KW-0808">Transferase</keyword>
<keyword evidence="5" id="KW-0902">Two-component regulatory system</keyword>
<dbReference type="EMBL" id="CP002408">
    <property type="protein sequence ID" value="AFU60236.1"/>
    <property type="molecule type" value="Genomic_DNA"/>
</dbReference>
<dbReference type="HOGENOM" id="CLU_1582945_0_0_2"/>
<dbReference type="GO" id="GO:0004673">
    <property type="term" value="F:protein histidine kinase activity"/>
    <property type="evidence" value="ECO:0007669"/>
    <property type="project" value="UniProtKB-EC"/>
</dbReference>
<dbReference type="GO" id="GO:0000160">
    <property type="term" value="P:phosphorelay signal transduction system"/>
    <property type="evidence" value="ECO:0007669"/>
    <property type="project" value="UniProtKB-KW"/>
</dbReference>
<dbReference type="SUPFAM" id="SSF55874">
    <property type="entry name" value="ATPase domain of HSP90 chaperone/DNA topoisomerase II/histidine kinase"/>
    <property type="match status" value="1"/>
</dbReference>
<evidence type="ECO:0000259" key="6">
    <source>
        <dbReference type="PROSITE" id="PS50109"/>
    </source>
</evidence>
<dbReference type="Pfam" id="PF02518">
    <property type="entry name" value="HATPase_c"/>
    <property type="match status" value="1"/>
</dbReference>
<comment type="catalytic activity">
    <reaction evidence="1">
        <text>ATP + protein L-histidine = ADP + protein N-phospho-L-histidine.</text>
        <dbReference type="EC" id="2.7.13.3"/>
    </reaction>
</comment>
<dbReference type="InterPro" id="IPR003594">
    <property type="entry name" value="HATPase_dom"/>
</dbReference>
<dbReference type="KEGG" id="nga:Ngar_c33210"/>
<gene>
    <name evidence="7" type="ordered locus">Ngar_c33210</name>
</gene>
<dbReference type="STRING" id="1237085.Ngar_c33210"/>
<dbReference type="BioCyc" id="CNIT1237085:G1324-3321-MONOMER"/>
<dbReference type="InterPro" id="IPR004358">
    <property type="entry name" value="Sig_transdc_His_kin-like_C"/>
</dbReference>
<dbReference type="OrthoDB" id="8127at2157"/>
<keyword evidence="4 7" id="KW-0418">Kinase</keyword>
<dbReference type="PANTHER" id="PTHR43711:SF1">
    <property type="entry name" value="HISTIDINE KINASE 1"/>
    <property type="match status" value="1"/>
</dbReference>
<feature type="domain" description="Histidine kinase" evidence="6">
    <location>
        <begin position="45"/>
        <end position="160"/>
    </location>
</feature>
<evidence type="ECO:0000256" key="5">
    <source>
        <dbReference type="ARBA" id="ARBA00023012"/>
    </source>
</evidence>
<dbReference type="InterPro" id="IPR050736">
    <property type="entry name" value="Sensor_HK_Regulatory"/>
</dbReference>
<proteinExistence type="predicted"/>
<dbReference type="PATRIC" id="fig|1237085.11.peg.3311"/>
<evidence type="ECO:0000256" key="2">
    <source>
        <dbReference type="ARBA" id="ARBA00012438"/>
    </source>
</evidence>
<dbReference type="AlphaFoldDB" id="K0IFS7"/>
<evidence type="ECO:0000256" key="3">
    <source>
        <dbReference type="ARBA" id="ARBA00022679"/>
    </source>
</evidence>
<dbReference type="InterPro" id="IPR005467">
    <property type="entry name" value="His_kinase_dom"/>
</dbReference>
<organism evidence="7 8">
    <name type="scientific">Nitrososphaera gargensis (strain Ga9.2)</name>
    <dbReference type="NCBI Taxonomy" id="1237085"/>
    <lineage>
        <taxon>Archaea</taxon>
        <taxon>Nitrososphaerota</taxon>
        <taxon>Nitrososphaeria</taxon>
        <taxon>Nitrososphaerales</taxon>
        <taxon>Nitrososphaeraceae</taxon>
        <taxon>Nitrososphaera</taxon>
    </lineage>
</organism>
<dbReference type="SMART" id="SM00387">
    <property type="entry name" value="HATPase_c"/>
    <property type="match status" value="1"/>
</dbReference>
<evidence type="ECO:0000256" key="4">
    <source>
        <dbReference type="ARBA" id="ARBA00022777"/>
    </source>
</evidence>